<evidence type="ECO:0000313" key="1">
    <source>
        <dbReference type="EMBL" id="KAK4127802.1"/>
    </source>
</evidence>
<comment type="caution">
    <text evidence="1">The sequence shown here is derived from an EMBL/GenBank/DDBJ whole genome shotgun (WGS) entry which is preliminary data.</text>
</comment>
<keyword evidence="2" id="KW-1185">Reference proteome</keyword>
<gene>
    <name evidence="1" type="ORF">N657DRAFT_631553</name>
</gene>
<dbReference type="EMBL" id="MU853224">
    <property type="protein sequence ID" value="KAK4127802.1"/>
    <property type="molecule type" value="Genomic_DNA"/>
</dbReference>
<organism evidence="1 2">
    <name type="scientific">Parathielavia appendiculata</name>
    <dbReference type="NCBI Taxonomy" id="2587402"/>
    <lineage>
        <taxon>Eukaryota</taxon>
        <taxon>Fungi</taxon>
        <taxon>Dikarya</taxon>
        <taxon>Ascomycota</taxon>
        <taxon>Pezizomycotina</taxon>
        <taxon>Sordariomycetes</taxon>
        <taxon>Sordariomycetidae</taxon>
        <taxon>Sordariales</taxon>
        <taxon>Chaetomiaceae</taxon>
        <taxon>Parathielavia</taxon>
    </lineage>
</organism>
<sequence>MDFHDKKGKCMRKDGEHDIEIVLPSHPGPNEPAQLGTEEEQKWNDEAIGLGLVLPPMSALASHQSPAILHSSVWHYMQTVVIERSVGEFRNPVGYDLSSVTHAKYHGIAQQVEAPSGQVTEGFIPHTAAVNHATSPSSAAMSNMHARLIEWTAGVVVADGDIGGKEGQEEKYGTDVGGSGRMELRREPWFSASGPHPVWVDLFSDRL</sequence>
<evidence type="ECO:0000313" key="2">
    <source>
        <dbReference type="Proteomes" id="UP001302602"/>
    </source>
</evidence>
<dbReference type="Proteomes" id="UP001302602">
    <property type="component" value="Unassembled WGS sequence"/>
</dbReference>
<protein>
    <submittedName>
        <fullName evidence="1">Uncharacterized protein</fullName>
    </submittedName>
</protein>
<dbReference type="AlphaFoldDB" id="A0AAN6U7C3"/>
<proteinExistence type="predicted"/>
<dbReference type="RefSeq" id="XP_062651573.1">
    <property type="nucleotide sequence ID" value="XM_062791069.1"/>
</dbReference>
<name>A0AAN6U7C3_9PEZI</name>
<reference evidence="1" key="2">
    <citation type="submission" date="2023-05" db="EMBL/GenBank/DDBJ databases">
        <authorList>
            <consortium name="Lawrence Berkeley National Laboratory"/>
            <person name="Steindorff A."/>
            <person name="Hensen N."/>
            <person name="Bonometti L."/>
            <person name="Westerberg I."/>
            <person name="Brannstrom I.O."/>
            <person name="Guillou S."/>
            <person name="Cros-Aarteil S."/>
            <person name="Calhoun S."/>
            <person name="Haridas S."/>
            <person name="Kuo A."/>
            <person name="Mondo S."/>
            <person name="Pangilinan J."/>
            <person name="Riley R."/>
            <person name="Labutti K."/>
            <person name="Andreopoulos B."/>
            <person name="Lipzen A."/>
            <person name="Chen C."/>
            <person name="Yanf M."/>
            <person name="Daum C."/>
            <person name="Ng V."/>
            <person name="Clum A."/>
            <person name="Ohm R."/>
            <person name="Martin F."/>
            <person name="Silar P."/>
            <person name="Natvig D."/>
            <person name="Lalanne C."/>
            <person name="Gautier V."/>
            <person name="Ament-Velasquez S.L."/>
            <person name="Kruys A."/>
            <person name="Hutchinson M.I."/>
            <person name="Powell A.J."/>
            <person name="Barry K."/>
            <person name="Miller A.N."/>
            <person name="Grigoriev I.V."/>
            <person name="Debuchy R."/>
            <person name="Gladieux P."/>
            <person name="Thoren M.H."/>
            <person name="Johannesson H."/>
        </authorList>
    </citation>
    <scope>NUCLEOTIDE SEQUENCE</scope>
    <source>
        <strain evidence="1">CBS 731.68</strain>
    </source>
</reference>
<accession>A0AAN6U7C3</accession>
<dbReference type="GeneID" id="87827838"/>
<reference evidence="1" key="1">
    <citation type="journal article" date="2023" name="Mol. Phylogenet. Evol.">
        <title>Genome-scale phylogeny and comparative genomics of the fungal order Sordariales.</title>
        <authorList>
            <person name="Hensen N."/>
            <person name="Bonometti L."/>
            <person name="Westerberg I."/>
            <person name="Brannstrom I.O."/>
            <person name="Guillou S."/>
            <person name="Cros-Aarteil S."/>
            <person name="Calhoun S."/>
            <person name="Haridas S."/>
            <person name="Kuo A."/>
            <person name="Mondo S."/>
            <person name="Pangilinan J."/>
            <person name="Riley R."/>
            <person name="LaButti K."/>
            <person name="Andreopoulos B."/>
            <person name="Lipzen A."/>
            <person name="Chen C."/>
            <person name="Yan M."/>
            <person name="Daum C."/>
            <person name="Ng V."/>
            <person name="Clum A."/>
            <person name="Steindorff A."/>
            <person name="Ohm R.A."/>
            <person name="Martin F."/>
            <person name="Silar P."/>
            <person name="Natvig D.O."/>
            <person name="Lalanne C."/>
            <person name="Gautier V."/>
            <person name="Ament-Velasquez S.L."/>
            <person name="Kruys A."/>
            <person name="Hutchinson M.I."/>
            <person name="Powell A.J."/>
            <person name="Barry K."/>
            <person name="Miller A.N."/>
            <person name="Grigoriev I.V."/>
            <person name="Debuchy R."/>
            <person name="Gladieux P."/>
            <person name="Hiltunen Thoren M."/>
            <person name="Johannesson H."/>
        </authorList>
    </citation>
    <scope>NUCLEOTIDE SEQUENCE</scope>
    <source>
        <strain evidence="1">CBS 731.68</strain>
    </source>
</reference>